<name>A0A8J3R4Y5_9ACTN</name>
<dbReference type="Pfam" id="PF19674">
    <property type="entry name" value="DUF6177"/>
    <property type="match status" value="1"/>
</dbReference>
<dbReference type="AlphaFoldDB" id="A0A8J3R4Y5"/>
<dbReference type="EMBL" id="BONZ01000089">
    <property type="protein sequence ID" value="GIH20121.1"/>
    <property type="molecule type" value="Genomic_DNA"/>
</dbReference>
<dbReference type="RefSeq" id="WP_203923559.1">
    <property type="nucleotide sequence ID" value="NZ_BONZ01000089.1"/>
</dbReference>
<comment type="caution">
    <text evidence="1">The sequence shown here is derived from an EMBL/GenBank/DDBJ whole genome shotgun (WGS) entry which is preliminary data.</text>
</comment>
<dbReference type="Proteomes" id="UP000642748">
    <property type="component" value="Unassembled WGS sequence"/>
</dbReference>
<sequence length="354" mass="37629">MTDGGPPPGESGFDVATPLAAVTLCERPVVALTAWLTRALVYCAGTGRTLQLVTPPASRLTVPLVAALRETGAQWVVYDPDQRAYYDGMCGVPMRFDDGAFRHDDPLAAAVPGPPVPPVASRPLVASAYAAPPPPTGRQLRVRLEVKHEATSWTRIGDPIETLFQELTGHPPAGWGPVEPVDRVWRTADITRFCREEVPTHSWVTVTGAGDLPAMALLEVTRVADGVQESIDVAVGYPLPDQQPPLDELAGLTDRLAGAHQLSWLYAETCLGRHDLTRPAHAEGIPLPIALAIGPGVTEPVPAGTTATLPPRVRIGPAHRPTDWYQLSRGDSPAGWEALIGLLTGIRTGTSGLT</sequence>
<reference evidence="1" key="1">
    <citation type="submission" date="2021-01" db="EMBL/GenBank/DDBJ databases">
        <title>Whole genome shotgun sequence of Rugosimonospora africana NBRC 104875.</title>
        <authorList>
            <person name="Komaki H."/>
            <person name="Tamura T."/>
        </authorList>
    </citation>
    <scope>NUCLEOTIDE SEQUENCE</scope>
    <source>
        <strain evidence="1">NBRC 104875</strain>
    </source>
</reference>
<dbReference type="InterPro" id="IPR046175">
    <property type="entry name" value="DUF6177"/>
</dbReference>
<protein>
    <submittedName>
        <fullName evidence="1">Uncharacterized protein</fullName>
    </submittedName>
</protein>
<evidence type="ECO:0000313" key="2">
    <source>
        <dbReference type="Proteomes" id="UP000642748"/>
    </source>
</evidence>
<keyword evidence="2" id="KW-1185">Reference proteome</keyword>
<gene>
    <name evidence="1" type="ORF">Raf01_82930</name>
</gene>
<organism evidence="1 2">
    <name type="scientific">Rugosimonospora africana</name>
    <dbReference type="NCBI Taxonomy" id="556532"/>
    <lineage>
        <taxon>Bacteria</taxon>
        <taxon>Bacillati</taxon>
        <taxon>Actinomycetota</taxon>
        <taxon>Actinomycetes</taxon>
        <taxon>Micromonosporales</taxon>
        <taxon>Micromonosporaceae</taxon>
        <taxon>Rugosimonospora</taxon>
    </lineage>
</organism>
<evidence type="ECO:0000313" key="1">
    <source>
        <dbReference type="EMBL" id="GIH20121.1"/>
    </source>
</evidence>
<proteinExistence type="predicted"/>
<accession>A0A8J3R4Y5</accession>